<sequence length="49" mass="5808">MLNHPEYDSVNIQFIVTRYKIDGKIVEFISESRITQVHSKTGWKDIKKN</sequence>
<comment type="caution">
    <text evidence="1">The sequence shown here is derived from an EMBL/GenBank/DDBJ whole genome shotgun (WGS) entry which is preliminary data.</text>
</comment>
<name>A0A8J3EY26_9BACI</name>
<evidence type="ECO:0000313" key="2">
    <source>
        <dbReference type="Proteomes" id="UP000626244"/>
    </source>
</evidence>
<keyword evidence="2" id="KW-1185">Reference proteome</keyword>
<reference evidence="2" key="1">
    <citation type="journal article" date="2019" name="Int. J. Syst. Evol. Microbiol.">
        <title>The Global Catalogue of Microorganisms (GCM) 10K type strain sequencing project: providing services to taxonomists for standard genome sequencing and annotation.</title>
        <authorList>
            <consortium name="The Broad Institute Genomics Platform"/>
            <consortium name="The Broad Institute Genome Sequencing Center for Infectious Disease"/>
            <person name="Wu L."/>
            <person name="Ma J."/>
        </authorList>
    </citation>
    <scope>NUCLEOTIDE SEQUENCE [LARGE SCALE GENOMIC DNA]</scope>
    <source>
        <strain evidence="2">CGMCC 1.14993</strain>
    </source>
</reference>
<evidence type="ECO:0000313" key="1">
    <source>
        <dbReference type="EMBL" id="GGI13747.1"/>
    </source>
</evidence>
<dbReference type="EMBL" id="BMHB01000001">
    <property type="protein sequence ID" value="GGI13747.1"/>
    <property type="molecule type" value="Genomic_DNA"/>
</dbReference>
<gene>
    <name evidence="1" type="ORF">GCM10007380_19460</name>
</gene>
<protein>
    <submittedName>
        <fullName evidence="1">Uncharacterized protein</fullName>
    </submittedName>
</protein>
<dbReference type="Proteomes" id="UP000626244">
    <property type="component" value="Unassembled WGS sequence"/>
</dbReference>
<dbReference type="AlphaFoldDB" id="A0A8J3EY26"/>
<organism evidence="1 2">
    <name type="scientific">Gottfriedia solisilvae</name>
    <dbReference type="NCBI Taxonomy" id="1516104"/>
    <lineage>
        <taxon>Bacteria</taxon>
        <taxon>Bacillati</taxon>
        <taxon>Bacillota</taxon>
        <taxon>Bacilli</taxon>
        <taxon>Bacillales</taxon>
        <taxon>Bacillaceae</taxon>
        <taxon>Gottfriedia</taxon>
    </lineage>
</organism>
<accession>A0A8J3EY26</accession>
<proteinExistence type="predicted"/>